<dbReference type="SUPFAM" id="SSF48403">
    <property type="entry name" value="Ankyrin repeat"/>
    <property type="match status" value="1"/>
</dbReference>
<sequence>MPSLPQEVLIEKASKWQGRFRGDTASFNKEVTNEGVCLGLGIWRLYCTLTGKYKEYEKILKLIYDSDPLAENISPEVHQAYETFIQNTLWLHRTLRVEAGTQQDRMEGALEALFEREGEPFPLTYHQQFAGIITVAELKETLATYLTLDPSKQQGVGFTLSCNKHSISITRVGDQIEVIDPAYGESWIIKIPQKETAEENAAALKSAVSKMFDEAIHSALHFDEAKFQGTYTGVRMHVYSRLHDPNPEVLPTIYPSATELVTSIYEKRKDTLDQQDNFTKLDALAYAVQNGDKKLVEYLERTLGPVKLEACKKQAFKSAVSYGQLEFVNRYYKKEYVDQNVLIHAFSSGDKQVINFLLEKGHRFEKKAFEHALADAVRQDQGYTFNLLLEYYDQFRKEKSDIVNPTELIYSGSLYKTPTPLLNIAAQNNSVEVMRMLLARKVNLLLTDEAGRNCLHYLTLHQPELFADIASRNPALLFAKDKQGERPIHRLYQAGGSLSEKIYPILIKEGQWYEAYILALKNNNQSMIKRCQENITFAAMLQHEAGAAKNRFVELCETGTFDDGRTLPFIQALAGINYTEQTQDTLHSIYLLALKQGNVEIINPVLQVAARTPNMLFKTGSVVALSPWKVLTQKPELFELVANKVDIKKLDKEQLIEYYLVALHHKKIDLCKEISVHILDKKDLLLKSPRSQTDPFMFFEKDETAFNQLISPIALDGLKSEALNQMYLLGLLHNNEEVYIKCIKKLKEDPVFLARTDDLELYYKRNNNVLFKELFSIKNVSEEWCKKIFIKSLHDKNYEIADAVLKKFPQLVNAEIDNINGGRQYPLWVAIHQRSMDRCQFLLAHNANPYVIRTGMLSGTLMKEAQRCGDPLKKLFESYDTNIKIMQSQFSEVFEQLIEHKKWKLTKKYGLFGDYTDTTVLKIGDKSVHFPKELKAIFDIIQKAIKENSIPVLKEQIHKLTEGIHSIPDKVLPPSLKLKLTETINSAKPKLVAIEPLQFAPNPFLLEAPAYAYKENLQQIKLSSDKQGAVVHSPR</sequence>
<dbReference type="InterPro" id="IPR002110">
    <property type="entry name" value="Ankyrin_rpt"/>
</dbReference>
<evidence type="ECO:0000256" key="2">
    <source>
        <dbReference type="ARBA" id="ARBA00023043"/>
    </source>
</evidence>
<keyword evidence="1" id="KW-0677">Repeat</keyword>
<dbReference type="Proteomes" id="UP000192511">
    <property type="component" value="Unassembled WGS sequence"/>
</dbReference>
<keyword evidence="4" id="KW-1185">Reference proteome</keyword>
<evidence type="ECO:0000313" key="3">
    <source>
        <dbReference type="EMBL" id="PNL61580.1"/>
    </source>
</evidence>
<dbReference type="EMBL" id="NBTX02000004">
    <property type="protein sequence ID" value="PNL61580.1"/>
    <property type="molecule type" value="Genomic_DNA"/>
</dbReference>
<dbReference type="Gene3D" id="1.25.40.20">
    <property type="entry name" value="Ankyrin repeat-containing domain"/>
    <property type="match status" value="1"/>
</dbReference>
<dbReference type="SMART" id="SM00248">
    <property type="entry name" value="ANK"/>
    <property type="match status" value="5"/>
</dbReference>
<gene>
    <name evidence="3" type="ORF">A6J39_010365</name>
</gene>
<keyword evidence="2" id="KW-0040">ANK repeat</keyword>
<protein>
    <recommendedName>
        <fullName evidence="5">Ankyrin repeat domain-containing protein</fullName>
    </recommendedName>
</protein>
<name>A0AAX0WU52_9GAMM</name>
<dbReference type="AlphaFoldDB" id="A0AAX0WU52"/>
<dbReference type="GeneID" id="98066108"/>
<evidence type="ECO:0000256" key="1">
    <source>
        <dbReference type="ARBA" id="ARBA00022737"/>
    </source>
</evidence>
<proteinExistence type="predicted"/>
<dbReference type="PANTHER" id="PTHR24198:SF165">
    <property type="entry name" value="ANKYRIN REPEAT-CONTAINING PROTEIN-RELATED"/>
    <property type="match status" value="1"/>
</dbReference>
<comment type="caution">
    <text evidence="3">The sequence shown here is derived from an EMBL/GenBank/DDBJ whole genome shotgun (WGS) entry which is preliminary data.</text>
</comment>
<accession>A0AAX0WU52</accession>
<dbReference type="PANTHER" id="PTHR24198">
    <property type="entry name" value="ANKYRIN REPEAT AND PROTEIN KINASE DOMAIN-CONTAINING PROTEIN"/>
    <property type="match status" value="1"/>
</dbReference>
<evidence type="ECO:0000313" key="4">
    <source>
        <dbReference type="Proteomes" id="UP000192511"/>
    </source>
</evidence>
<reference evidence="3" key="1">
    <citation type="submission" date="2017-12" db="EMBL/GenBank/DDBJ databases">
        <title>FDA dAtabase for Regulatory Grade micrObial Sequences (FDA-ARGOS): Supporting development and validation of Infectious Disease Dx tests.</title>
        <authorList>
            <person name="Kerrigan L."/>
            <person name="Tallon L.J."/>
            <person name="Sadzewicz L."/>
            <person name="Sengamalay N."/>
            <person name="Ott S."/>
            <person name="Godinez A."/>
            <person name="Nagaraj S."/>
            <person name="Vavikolanu K."/>
            <person name="Vyas G."/>
            <person name="Nadendla S."/>
            <person name="Aluvathingal J."/>
            <person name="Sichtig H."/>
        </authorList>
    </citation>
    <scope>NUCLEOTIDE SEQUENCE [LARGE SCALE GENOMIC DNA]</scope>
    <source>
        <strain evidence="3">FDAARGOS_200</strain>
    </source>
</reference>
<dbReference type="InterPro" id="IPR036770">
    <property type="entry name" value="Ankyrin_rpt-contain_sf"/>
</dbReference>
<organism evidence="3 4">
    <name type="scientific">Legionella anisa</name>
    <dbReference type="NCBI Taxonomy" id="28082"/>
    <lineage>
        <taxon>Bacteria</taxon>
        <taxon>Pseudomonadati</taxon>
        <taxon>Pseudomonadota</taxon>
        <taxon>Gammaproteobacteria</taxon>
        <taxon>Legionellales</taxon>
        <taxon>Legionellaceae</taxon>
        <taxon>Legionella</taxon>
    </lineage>
</organism>
<dbReference type="RefSeq" id="WP_019232086.1">
    <property type="nucleotide sequence ID" value="NZ_CAAAHR010000007.1"/>
</dbReference>
<evidence type="ECO:0008006" key="5">
    <source>
        <dbReference type="Google" id="ProtNLM"/>
    </source>
</evidence>